<feature type="transmembrane region" description="Helical" evidence="2">
    <location>
        <begin position="21"/>
        <end position="41"/>
    </location>
</feature>
<gene>
    <name evidence="4" type="ORF">UFOPK3610_01394</name>
</gene>
<keyword evidence="2" id="KW-1133">Transmembrane helix</keyword>
<feature type="domain" description="LytR/CpsA/Psr regulator C-terminal" evidence="3">
    <location>
        <begin position="87"/>
        <end position="173"/>
    </location>
</feature>
<keyword evidence="2" id="KW-0472">Membrane</keyword>
<dbReference type="Pfam" id="PF13399">
    <property type="entry name" value="LytR_C"/>
    <property type="match status" value="1"/>
</dbReference>
<feature type="region of interest" description="Disordered" evidence="1">
    <location>
        <begin position="51"/>
        <end position="71"/>
    </location>
</feature>
<proteinExistence type="predicted"/>
<feature type="compositionally biased region" description="Low complexity" evidence="1">
    <location>
        <begin position="189"/>
        <end position="204"/>
    </location>
</feature>
<sequence length="223" mass="22405">MSSSAPGPRSSRRQSTRRTPWLGVVLIGLALVLLFGAGFGLSRLIRNASNGGDAAPTTGSSQSTDNPEPCITTTVIPGADLPKPNTVTTNVYNATDRAGLAAATADELKGRGFLIGTVANDPKAKTVTGAAEIRYGTKGELAAKLMSYYILGATLVNDGRADNTIDTVLGAAFVSVAAQSDVDKALAEPSPTASGPGCSSSAAPMDSSEPATDSGSSTTPSAS</sequence>
<dbReference type="InterPro" id="IPR027381">
    <property type="entry name" value="LytR/CpsA/Psr_C"/>
</dbReference>
<dbReference type="AlphaFoldDB" id="A0A6J7HMQ8"/>
<evidence type="ECO:0000256" key="1">
    <source>
        <dbReference type="SAM" id="MobiDB-lite"/>
    </source>
</evidence>
<keyword evidence="2" id="KW-0812">Transmembrane</keyword>
<name>A0A6J7HMQ8_9ZZZZ</name>
<evidence type="ECO:0000259" key="3">
    <source>
        <dbReference type="Pfam" id="PF13399"/>
    </source>
</evidence>
<organism evidence="4">
    <name type="scientific">freshwater metagenome</name>
    <dbReference type="NCBI Taxonomy" id="449393"/>
    <lineage>
        <taxon>unclassified sequences</taxon>
        <taxon>metagenomes</taxon>
        <taxon>ecological metagenomes</taxon>
    </lineage>
</organism>
<feature type="compositionally biased region" description="Polar residues" evidence="1">
    <location>
        <begin position="209"/>
        <end position="223"/>
    </location>
</feature>
<evidence type="ECO:0000256" key="2">
    <source>
        <dbReference type="SAM" id="Phobius"/>
    </source>
</evidence>
<reference evidence="4" key="1">
    <citation type="submission" date="2020-05" db="EMBL/GenBank/DDBJ databases">
        <authorList>
            <person name="Chiriac C."/>
            <person name="Salcher M."/>
            <person name="Ghai R."/>
            <person name="Kavagutti S V."/>
        </authorList>
    </citation>
    <scope>NUCLEOTIDE SEQUENCE</scope>
</reference>
<dbReference type="Gene3D" id="3.30.70.2390">
    <property type="match status" value="1"/>
</dbReference>
<feature type="compositionally biased region" description="Polar residues" evidence="1">
    <location>
        <begin position="57"/>
        <end position="71"/>
    </location>
</feature>
<feature type="region of interest" description="Disordered" evidence="1">
    <location>
        <begin position="185"/>
        <end position="223"/>
    </location>
</feature>
<protein>
    <submittedName>
        <fullName evidence="4">Unannotated protein</fullName>
    </submittedName>
</protein>
<evidence type="ECO:0000313" key="4">
    <source>
        <dbReference type="EMBL" id="CAB4920702.1"/>
    </source>
</evidence>
<accession>A0A6J7HMQ8</accession>
<dbReference type="EMBL" id="CAFBMR010000063">
    <property type="protein sequence ID" value="CAB4920702.1"/>
    <property type="molecule type" value="Genomic_DNA"/>
</dbReference>